<dbReference type="RefSeq" id="WP_137315923.1">
    <property type="nucleotide sequence ID" value="NZ_CP040017.1"/>
</dbReference>
<keyword evidence="4" id="KW-1185">Reference proteome</keyword>
<dbReference type="AlphaFoldDB" id="A0A4V1EE28"/>
<evidence type="ECO:0000313" key="5">
    <source>
        <dbReference type="Proteomes" id="UP000584325"/>
    </source>
</evidence>
<name>A0A4V1EE28_9BURK</name>
<dbReference type="Proteomes" id="UP000298763">
    <property type="component" value="Chromosome"/>
</dbReference>
<reference evidence="3 4" key="1">
    <citation type="submission" date="2019-05" db="EMBL/GenBank/DDBJ databases">
        <title>Draft Genome Sequences of Six Type Strains of the Genus Massilia.</title>
        <authorList>
            <person name="Miess H."/>
            <person name="Frediansyhah A."/>
            <person name="Gross H."/>
        </authorList>
    </citation>
    <scope>NUCLEOTIDE SEQUENCE [LARGE SCALE GENOMIC DNA]</scope>
    <source>
        <strain evidence="3 4">DSMZ 26121</strain>
    </source>
</reference>
<dbReference type="Proteomes" id="UP000584325">
    <property type="component" value="Unassembled WGS sequence"/>
</dbReference>
<dbReference type="EMBL" id="JACHXS010000007">
    <property type="protein sequence ID" value="MBB3223025.1"/>
    <property type="molecule type" value="Genomic_DNA"/>
</dbReference>
<dbReference type="CDD" id="cd14744">
    <property type="entry name" value="PAAR_CT_2"/>
    <property type="match status" value="1"/>
</dbReference>
<evidence type="ECO:0000313" key="4">
    <source>
        <dbReference type="Proteomes" id="UP000298763"/>
    </source>
</evidence>
<evidence type="ECO:0000256" key="1">
    <source>
        <dbReference type="SAM" id="MobiDB-lite"/>
    </source>
</evidence>
<dbReference type="EMBL" id="CP040017">
    <property type="protein sequence ID" value="QCP13131.1"/>
    <property type="molecule type" value="Genomic_DNA"/>
</dbReference>
<reference evidence="2 5" key="2">
    <citation type="submission" date="2020-08" db="EMBL/GenBank/DDBJ databases">
        <title>Genomic Encyclopedia of Type Strains, Phase III (KMG-III): the genomes of soil and plant-associated and newly described type strains.</title>
        <authorList>
            <person name="Whitman W."/>
        </authorList>
    </citation>
    <scope>NUCLEOTIDE SEQUENCE [LARGE SCALE GENOMIC DNA]</scope>
    <source>
        <strain evidence="2 5">CECT 7753</strain>
    </source>
</reference>
<protein>
    <submittedName>
        <fullName evidence="3">PAAR domain-containing protein</fullName>
    </submittedName>
    <submittedName>
        <fullName evidence="2">Putative Zn-binding protein involved in type VI secretion</fullName>
    </submittedName>
</protein>
<evidence type="ECO:0000313" key="3">
    <source>
        <dbReference type="EMBL" id="QCP13131.1"/>
    </source>
</evidence>
<dbReference type="Pfam" id="PF05488">
    <property type="entry name" value="PAAR_motif"/>
    <property type="match status" value="1"/>
</dbReference>
<gene>
    <name evidence="3" type="ORF">FCL38_23805</name>
    <name evidence="2" type="ORF">FHS02_003863</name>
</gene>
<proteinExistence type="predicted"/>
<feature type="region of interest" description="Disordered" evidence="1">
    <location>
        <begin position="1"/>
        <end position="20"/>
    </location>
</feature>
<sequence length="84" mass="8445">MKHQGKGVIRIGDPTTHGGRVLTAASGTTVLGKPAALAGDMTSCPQCKGAFPINSGSSGNQHKGKQYAYEGDATACGAKLISTI</sequence>
<accession>A0A4V1EE28</accession>
<dbReference type="InterPro" id="IPR008727">
    <property type="entry name" value="PAAR_motif"/>
</dbReference>
<dbReference type="Gene3D" id="2.60.200.60">
    <property type="match status" value="1"/>
</dbReference>
<organism evidence="2 5">
    <name type="scientific">Pseudoduganella umbonata</name>
    <dbReference type="NCBI Taxonomy" id="864828"/>
    <lineage>
        <taxon>Bacteria</taxon>
        <taxon>Pseudomonadati</taxon>
        <taxon>Pseudomonadota</taxon>
        <taxon>Betaproteobacteria</taxon>
        <taxon>Burkholderiales</taxon>
        <taxon>Oxalobacteraceae</taxon>
        <taxon>Telluria group</taxon>
        <taxon>Pseudoduganella</taxon>
    </lineage>
</organism>
<dbReference type="OrthoDB" id="197187at2"/>
<evidence type="ECO:0000313" key="2">
    <source>
        <dbReference type="EMBL" id="MBB3223025.1"/>
    </source>
</evidence>